<accession>A0A538U3M4</accession>
<feature type="transmembrane region" description="Helical" evidence="1">
    <location>
        <begin position="162"/>
        <end position="180"/>
    </location>
</feature>
<feature type="transmembrane region" description="Helical" evidence="1">
    <location>
        <begin position="43"/>
        <end position="61"/>
    </location>
</feature>
<keyword evidence="1" id="KW-0812">Transmembrane</keyword>
<dbReference type="Proteomes" id="UP000319836">
    <property type="component" value="Unassembled WGS sequence"/>
</dbReference>
<proteinExistence type="predicted"/>
<feature type="transmembrane region" description="Helical" evidence="1">
    <location>
        <begin position="73"/>
        <end position="99"/>
    </location>
</feature>
<name>A0A538U3M4_UNCEI</name>
<feature type="transmembrane region" description="Helical" evidence="1">
    <location>
        <begin position="17"/>
        <end position="36"/>
    </location>
</feature>
<evidence type="ECO:0000313" key="3">
    <source>
        <dbReference type="Proteomes" id="UP000319836"/>
    </source>
</evidence>
<evidence type="ECO:0008006" key="4">
    <source>
        <dbReference type="Google" id="ProtNLM"/>
    </source>
</evidence>
<sequence>MNAHQVVKRPRALDARLYQIASLTGLLAYGVFVLHFDVRGSRVALLLATTVLTQWICGKFWKLPAHDPRSALISGLSLCLLLRTSSSAVAVASAVIAIAGKFVLRWKGKHVFNPTNLALVAVLLFTRQAWVSPGQWGNVAFFGFLMACVGGLVVSRSSRSDVTLAFIASYVAILFARAAWLGQPPTNPLHGLQNFLVAAGATFVQFVLYRTNGLLWSLALLSPAVPVLDRLLPGSRFQWRPVAPLPRLPWKGRIHETPALRPELDLEPADRSALGRARA</sequence>
<feature type="transmembrane region" description="Helical" evidence="1">
    <location>
        <begin position="192"/>
        <end position="209"/>
    </location>
</feature>
<protein>
    <recommendedName>
        <fullName evidence="4">Na+-transporting NADH:ubiquinone oxidoreductase, subunit NqrB</fullName>
    </recommendedName>
</protein>
<reference evidence="2 3" key="1">
    <citation type="journal article" date="2019" name="Nat. Microbiol.">
        <title>Mediterranean grassland soil C-N compound turnover is dependent on rainfall and depth, and is mediated by genomically divergent microorganisms.</title>
        <authorList>
            <person name="Diamond S."/>
            <person name="Andeer P.F."/>
            <person name="Li Z."/>
            <person name="Crits-Christoph A."/>
            <person name="Burstein D."/>
            <person name="Anantharaman K."/>
            <person name="Lane K.R."/>
            <person name="Thomas B.C."/>
            <person name="Pan C."/>
            <person name="Northen T.R."/>
            <person name="Banfield J.F."/>
        </authorList>
    </citation>
    <scope>NUCLEOTIDE SEQUENCE [LARGE SCALE GENOMIC DNA]</scope>
    <source>
        <strain evidence="2">WS_10</strain>
    </source>
</reference>
<dbReference type="EMBL" id="VBPA01000200">
    <property type="protein sequence ID" value="TMQ70490.1"/>
    <property type="molecule type" value="Genomic_DNA"/>
</dbReference>
<keyword evidence="1" id="KW-1133">Transmembrane helix</keyword>
<evidence type="ECO:0000313" key="2">
    <source>
        <dbReference type="EMBL" id="TMQ70490.1"/>
    </source>
</evidence>
<keyword evidence="1" id="KW-0472">Membrane</keyword>
<feature type="transmembrane region" description="Helical" evidence="1">
    <location>
        <begin position="111"/>
        <end position="130"/>
    </location>
</feature>
<feature type="transmembrane region" description="Helical" evidence="1">
    <location>
        <begin position="136"/>
        <end position="155"/>
    </location>
</feature>
<dbReference type="AlphaFoldDB" id="A0A538U3M4"/>
<organism evidence="2 3">
    <name type="scientific">Eiseniibacteriota bacterium</name>
    <dbReference type="NCBI Taxonomy" id="2212470"/>
    <lineage>
        <taxon>Bacteria</taxon>
        <taxon>Candidatus Eiseniibacteriota</taxon>
    </lineage>
</organism>
<comment type="caution">
    <text evidence="2">The sequence shown here is derived from an EMBL/GenBank/DDBJ whole genome shotgun (WGS) entry which is preliminary data.</text>
</comment>
<gene>
    <name evidence="2" type="ORF">E6K80_08335</name>
</gene>
<evidence type="ECO:0000256" key="1">
    <source>
        <dbReference type="SAM" id="Phobius"/>
    </source>
</evidence>